<dbReference type="Gene3D" id="3.20.20.80">
    <property type="entry name" value="Glycosidases"/>
    <property type="match status" value="2"/>
</dbReference>
<keyword evidence="18" id="KW-1278">Translocase</keyword>
<dbReference type="EC" id="7.2.2.14" evidence="7"/>
<evidence type="ECO:0000256" key="15">
    <source>
        <dbReference type="ARBA" id="ARBA00022801"/>
    </source>
</evidence>
<evidence type="ECO:0000256" key="18">
    <source>
        <dbReference type="ARBA" id="ARBA00022967"/>
    </source>
</evidence>
<protein>
    <recommendedName>
        <fullName evidence="8">Magnesium-transporting ATPase, P-type 1</fullName>
        <ecNumber evidence="6">3.2.1.52</ecNumber>
        <ecNumber evidence="7">7.2.2.14</ecNumber>
    </recommendedName>
    <alternativeName>
        <fullName evidence="22">Mg(2+) transport ATPase, P-type 1</fullName>
    </alternativeName>
</protein>
<dbReference type="GO" id="GO:0004563">
    <property type="term" value="F:beta-N-acetylhexosaminidase activity"/>
    <property type="evidence" value="ECO:0007669"/>
    <property type="project" value="UniProtKB-EC"/>
</dbReference>
<dbReference type="SUPFAM" id="SSF56784">
    <property type="entry name" value="HAD-like"/>
    <property type="match status" value="1"/>
</dbReference>
<keyword evidence="16" id="KW-0067">ATP-binding</keyword>
<evidence type="ECO:0000256" key="14">
    <source>
        <dbReference type="ARBA" id="ARBA00022741"/>
    </source>
</evidence>
<evidence type="ECO:0000256" key="16">
    <source>
        <dbReference type="ARBA" id="ARBA00022840"/>
    </source>
</evidence>
<dbReference type="GO" id="GO:0046872">
    <property type="term" value="F:metal ion binding"/>
    <property type="evidence" value="ECO:0007669"/>
    <property type="project" value="UniProtKB-KW"/>
</dbReference>
<evidence type="ECO:0000256" key="17">
    <source>
        <dbReference type="ARBA" id="ARBA00022842"/>
    </source>
</evidence>
<dbReference type="Pfam" id="PF13246">
    <property type="entry name" value="Cation_ATPase"/>
    <property type="match status" value="1"/>
</dbReference>
<evidence type="ECO:0000259" key="25">
    <source>
        <dbReference type="SMART" id="SM00831"/>
    </source>
</evidence>
<dbReference type="NCBIfam" id="NF011702">
    <property type="entry name" value="PRK15122.1"/>
    <property type="match status" value="1"/>
</dbReference>
<dbReference type="InterPro" id="IPR017853">
    <property type="entry name" value="GH"/>
</dbReference>
<dbReference type="InterPro" id="IPR008250">
    <property type="entry name" value="ATPase_P-typ_transduc_dom_A_sf"/>
</dbReference>
<dbReference type="SFLD" id="SFLDG00002">
    <property type="entry name" value="C1.7:_P-type_atpase_like"/>
    <property type="match status" value="1"/>
</dbReference>
<dbReference type="EC" id="3.2.1.52" evidence="6"/>
<evidence type="ECO:0000256" key="22">
    <source>
        <dbReference type="ARBA" id="ARBA00029806"/>
    </source>
</evidence>
<dbReference type="GO" id="GO:0016887">
    <property type="term" value="F:ATP hydrolysis activity"/>
    <property type="evidence" value="ECO:0007669"/>
    <property type="project" value="InterPro"/>
</dbReference>
<dbReference type="GO" id="GO:0005524">
    <property type="term" value="F:ATP binding"/>
    <property type="evidence" value="ECO:0007669"/>
    <property type="project" value="UniProtKB-KW"/>
</dbReference>
<feature type="transmembrane region" description="Helical" evidence="24">
    <location>
        <begin position="325"/>
        <end position="349"/>
    </location>
</feature>
<dbReference type="InterPro" id="IPR029018">
    <property type="entry name" value="Hex-like_dom2"/>
</dbReference>
<keyword evidence="15" id="KW-0378">Hydrolase</keyword>
<dbReference type="GO" id="GO:0005975">
    <property type="term" value="P:carbohydrate metabolic process"/>
    <property type="evidence" value="ECO:0007669"/>
    <property type="project" value="InterPro"/>
</dbReference>
<dbReference type="InterPro" id="IPR059000">
    <property type="entry name" value="ATPase_P-type_domA"/>
</dbReference>
<dbReference type="InterPro" id="IPR015883">
    <property type="entry name" value="Glyco_hydro_20_cat"/>
</dbReference>
<dbReference type="SUPFAM" id="SSF55545">
    <property type="entry name" value="beta-N-acetylhexosaminidase-like domain"/>
    <property type="match status" value="1"/>
</dbReference>
<name>A0A0A2VZW5_BEABA</name>
<dbReference type="SFLD" id="SFLDF00027">
    <property type="entry name" value="p-type_atpase"/>
    <property type="match status" value="1"/>
</dbReference>
<comment type="caution">
    <text evidence="26">The sequence shown here is derived from an EMBL/GenBank/DDBJ whole genome shotgun (WGS) entry which is preliminary data.</text>
</comment>
<evidence type="ECO:0000256" key="5">
    <source>
        <dbReference type="ARBA" id="ARBA00008746"/>
    </source>
</evidence>
<keyword evidence="20 24" id="KW-0472">Membrane</keyword>
<evidence type="ECO:0000256" key="1">
    <source>
        <dbReference type="ARBA" id="ARBA00001231"/>
    </source>
</evidence>
<keyword evidence="9" id="KW-1003">Cell membrane</keyword>
<evidence type="ECO:0000256" key="23">
    <source>
        <dbReference type="ARBA" id="ARBA00047295"/>
    </source>
</evidence>
<proteinExistence type="inferred from homology"/>
<dbReference type="Gene3D" id="3.40.50.1000">
    <property type="entry name" value="HAD superfamily/HAD-like"/>
    <property type="match status" value="1"/>
</dbReference>
<reference evidence="26 27" key="1">
    <citation type="submission" date="2012-10" db="EMBL/GenBank/DDBJ databases">
        <title>Genome sequencing and analysis of entomopathogenic fungi Beauveria bassiana D1-5.</title>
        <authorList>
            <person name="Li Q."/>
            <person name="Wang L."/>
            <person name="Zhang Z."/>
            <person name="Wang Q."/>
            <person name="Ren J."/>
            <person name="Wang M."/>
            <person name="Xu W."/>
            <person name="Wang J."/>
            <person name="Lu Y."/>
            <person name="Du Q."/>
            <person name="Sun Z."/>
        </authorList>
    </citation>
    <scope>NUCLEOTIDE SEQUENCE [LARGE SCALE GENOMIC DNA]</scope>
    <source>
        <strain evidence="26 27">D1-5</strain>
    </source>
</reference>
<keyword evidence="13" id="KW-0479">Metal-binding</keyword>
<keyword evidence="19 24" id="KW-1133">Transmembrane helix</keyword>
<dbReference type="SUPFAM" id="SSF81660">
    <property type="entry name" value="Metal cation-transporting ATPase, ATP-binding domain N"/>
    <property type="match status" value="1"/>
</dbReference>
<dbReference type="InterPro" id="IPR044492">
    <property type="entry name" value="P_typ_ATPase_HD_dom"/>
</dbReference>
<evidence type="ECO:0000313" key="26">
    <source>
        <dbReference type="EMBL" id="KGQ13466.1"/>
    </source>
</evidence>
<evidence type="ECO:0000256" key="10">
    <source>
        <dbReference type="ARBA" id="ARBA00022519"/>
    </source>
</evidence>
<evidence type="ECO:0000256" key="13">
    <source>
        <dbReference type="ARBA" id="ARBA00022723"/>
    </source>
</evidence>
<dbReference type="SFLD" id="SFLDS00003">
    <property type="entry name" value="Haloacid_Dehalogenase"/>
    <property type="match status" value="1"/>
</dbReference>
<dbReference type="InterPro" id="IPR023298">
    <property type="entry name" value="ATPase_P-typ_TM_dom_sf"/>
</dbReference>
<dbReference type="InterPro" id="IPR023214">
    <property type="entry name" value="HAD_sf"/>
</dbReference>
<dbReference type="SUPFAM" id="SSF51445">
    <property type="entry name" value="(Trans)glycosidases"/>
    <property type="match status" value="1"/>
</dbReference>
<sequence length="1655" mass="181802">MQFKNLTRQLMSQLSRHLPRRLVQRDPMPDGKVVAKAADIPATLTQACLKYAAASEEQLYVEFGSHPEGLDAREVEKARETYGLNQIPAQKPAPWFVHLWVCYRNPFNLLLTALGIFSYATEDDLFGASVIALMVVISTLLNFIQETRSTRAADALKAMVSNTATVLRVINEQGEYAYVEVPLDQLVPGDIVKLAAGDMIPADLRVMQARDLFVGQASLTGESLPVEKVAVSRQHDQHNPLECDNLCFMGTNVVSGTALAMIIATGGNTWFGQLAGRVTQQESEPNAFQRGISRVSWLLIRFMLVMVPVVLLINGFTKGDWWEAALFSLSVAVGLTPEMLPMIVTSTLARGAVKLSKQKVIVKHLDAIQNFGAMDILCTDKTGTLTQDRIVLETHTDIFGEQSDRVLHTAWLNSHYQTGLKNLLDVAVLEGVDADHARTAVARWHKVDEIPFDFDRRRMSVVVSEQADVHQLICKGALQEILNVCTHVRHGDEIVPLSEGMLTRIRSVTDSLNSQGLRVVAVATKFLPARSADYSRVDESDLILEGYIAFLDPPKETTAPALKALKASGIAVKILTGDSELVAAKVCREVGLEVGDLIIGSDIEAMSDEELARVALQTTLFARLTPMHKERIVRLLRGEGHVVGFMGDGINDAPALRAADIGISVDGAVDIAREAADIILLEKSLMVLEEGVIEGRRTFANMLKYIKMTASSNFGNVFSVLVASAFLPFLPMLPIHLLIQNLMYDVSQVAIPFDNVDDEQIKQPQRWNPADLGRFMVFFGPLSSIFDIVTFGVMWPAVADADRAYDPYPPHSVPAKSPGLAADGHDAAGDGARDRAAVLPAGGVPPPAGAAAELLPTAGDYPGGIHDVDSGGIAVACQAQAAPAGDLPLMPWPQQVELPAAQGSLPLTNAVSIAISGDKLDGAIERWRQRISLQTGWQLQPAASQPAKPTIAIQIKHAVDPLPKADSDESYALSVTADGVKLTANTRFGAMRGMETVLQLIQNGPQNTSIPYVDIKDVPRFPWRGLLLDSARHFMPINDILRQLDGMAAAKLNVFHWHLTDDQGWRFASTHYPKLQQLASDGQFYTQEQMKQVVRYATSLGIRVVPEIDLPGHGSALAVAYPELMSAPGPYQMERNWGVLKPLLNPANEAAYKFVDTLIGEVTAIFPDSYLHIGGDEVDDTQWKENAAIQQFMKQHNLADSHALQTYFNQRLEKILEKHKRQMMGWDEIYHPDLPKNILIQSWQGQDSLGAIAANGYKGILSTGFYLDQPQSTAYHYRNEILPVGLNGVDHIGEADRAQSWFFSMPRLKGSAVEGSFTLVKNDGGWRGFIDFKGKSRRAVHDVKWLNPTQVTFTVDTWMGETRPVVTLENDKLNGYFLVGNVRYPATGQKLEGIPDGKQPVVPGEAQMSNILGGEAALWAENVISPLLDIKLWPRTFAVAERLWSAKDVTDVDNMYQRMQAIDAWSTVSVGLRQHTESVTQLTRLAGTPEILPLQILAQAVEPAQYYTRQHLKFQAGNYNHFEPLNRFADALGAESGQVRAINGWVDKLIADREDGNSAEALRHIFSRWQNNTPDVLALIDCNYVLKPLKPVAEDVDKLAGLGLRLTDLVAKQGSIGDDELKAIQTQLDAAAQTRDEVVIAAVYPLEKLLRAVVK</sequence>
<comment type="subcellular location">
    <subcellularLocation>
        <location evidence="3">Cell inner membrane</location>
        <topology evidence="3">Multi-pass membrane protein</topology>
    </subcellularLocation>
</comment>
<dbReference type="InterPro" id="IPR015882">
    <property type="entry name" value="HEX_bac_N"/>
</dbReference>
<dbReference type="SUPFAM" id="SSF81653">
    <property type="entry name" value="Calcium ATPase, transduction domain A"/>
    <property type="match status" value="1"/>
</dbReference>
<evidence type="ECO:0000256" key="9">
    <source>
        <dbReference type="ARBA" id="ARBA00022475"/>
    </source>
</evidence>
<dbReference type="PROSITE" id="PS00154">
    <property type="entry name" value="ATPASE_E1_E2"/>
    <property type="match status" value="1"/>
</dbReference>
<feature type="transmembrane region" description="Helical" evidence="24">
    <location>
        <begin position="714"/>
        <end position="739"/>
    </location>
</feature>
<keyword evidence="10" id="KW-0997">Cell inner membrane</keyword>
<evidence type="ECO:0000256" key="20">
    <source>
        <dbReference type="ARBA" id="ARBA00023136"/>
    </source>
</evidence>
<evidence type="ECO:0000256" key="4">
    <source>
        <dbReference type="ARBA" id="ARBA00006285"/>
    </source>
</evidence>
<dbReference type="Pfam" id="PF00122">
    <property type="entry name" value="E1-E2_ATPase"/>
    <property type="match status" value="1"/>
</dbReference>
<keyword evidence="12 24" id="KW-0812">Transmembrane</keyword>
<dbReference type="Pfam" id="PF00728">
    <property type="entry name" value="Glyco_hydro_20"/>
    <property type="match status" value="2"/>
</dbReference>
<dbReference type="EMBL" id="ANFO01000040">
    <property type="protein sequence ID" value="KGQ13466.1"/>
    <property type="molecule type" value="Genomic_DNA"/>
</dbReference>
<keyword evidence="11" id="KW-0597">Phosphoprotein</keyword>
<evidence type="ECO:0000313" key="27">
    <source>
        <dbReference type="Proteomes" id="UP000030106"/>
    </source>
</evidence>
<feature type="domain" description="Cation-transporting P-type ATPase N-terminal" evidence="25">
    <location>
        <begin position="50"/>
        <end position="123"/>
    </location>
</feature>
<comment type="catalytic activity">
    <reaction evidence="23">
        <text>Mg(2+)(out) + ATP + H2O = Mg(2+)(in) + ADP + phosphate + H(+)</text>
        <dbReference type="Rhea" id="RHEA:10260"/>
        <dbReference type="ChEBI" id="CHEBI:15377"/>
        <dbReference type="ChEBI" id="CHEBI:15378"/>
        <dbReference type="ChEBI" id="CHEBI:18420"/>
        <dbReference type="ChEBI" id="CHEBI:30616"/>
        <dbReference type="ChEBI" id="CHEBI:43474"/>
        <dbReference type="ChEBI" id="CHEBI:456216"/>
        <dbReference type="EC" id="7.2.2.14"/>
    </reaction>
</comment>
<comment type="similarity">
    <text evidence="5">Belongs to the cation transport ATPase (P-type) (TC 3.A.3) family. Type IIIB subfamily.</text>
</comment>
<feature type="transmembrane region" description="Helical" evidence="24">
    <location>
        <begin position="125"/>
        <end position="144"/>
    </location>
</feature>
<comment type="function">
    <text evidence="2">Mediates magnesium influx to the cytosol.</text>
</comment>
<dbReference type="NCBIfam" id="TIGR01494">
    <property type="entry name" value="ATPase_P-type"/>
    <property type="match status" value="2"/>
</dbReference>
<dbReference type="SUPFAM" id="SSF81665">
    <property type="entry name" value="Calcium ATPase, transmembrane domain M"/>
    <property type="match status" value="1"/>
</dbReference>
<feature type="transmembrane region" description="Helical" evidence="24">
    <location>
        <begin position="95"/>
        <end position="119"/>
    </location>
</feature>
<dbReference type="Gene3D" id="2.70.150.10">
    <property type="entry name" value="Calcium-transporting ATPase, cytoplasmic transduction domain A"/>
    <property type="match status" value="1"/>
</dbReference>
<dbReference type="InterPro" id="IPR036412">
    <property type="entry name" value="HAD-like_sf"/>
</dbReference>
<evidence type="ECO:0000256" key="24">
    <source>
        <dbReference type="SAM" id="Phobius"/>
    </source>
</evidence>
<dbReference type="InterPro" id="IPR018303">
    <property type="entry name" value="ATPase_P-typ_P_site"/>
</dbReference>
<dbReference type="PRINTS" id="PR01836">
    <property type="entry name" value="MGATPASE"/>
</dbReference>
<feature type="transmembrane region" description="Helical" evidence="24">
    <location>
        <begin position="295"/>
        <end position="313"/>
    </location>
</feature>
<evidence type="ECO:0000256" key="6">
    <source>
        <dbReference type="ARBA" id="ARBA00012663"/>
    </source>
</evidence>
<dbReference type="GO" id="GO:0015444">
    <property type="term" value="F:P-type magnesium transporter activity"/>
    <property type="evidence" value="ECO:0007669"/>
    <property type="project" value="UniProtKB-EC"/>
</dbReference>
<keyword evidence="21" id="KW-0326">Glycosidase</keyword>
<dbReference type="Gene3D" id="3.40.1110.10">
    <property type="entry name" value="Calcium-transporting ATPase, cytoplasmic domain N"/>
    <property type="match status" value="1"/>
</dbReference>
<dbReference type="GO" id="GO:0005886">
    <property type="term" value="C:plasma membrane"/>
    <property type="evidence" value="ECO:0007669"/>
    <property type="project" value="UniProtKB-SubCell"/>
</dbReference>
<dbReference type="InterPro" id="IPR001757">
    <property type="entry name" value="P_typ_ATPase"/>
</dbReference>
<dbReference type="Pfam" id="PF02838">
    <property type="entry name" value="Glyco_hydro_20b"/>
    <property type="match status" value="1"/>
</dbReference>
<dbReference type="Proteomes" id="UP000030106">
    <property type="component" value="Unassembled WGS sequence"/>
</dbReference>
<dbReference type="CDD" id="cd02077">
    <property type="entry name" value="P-type_ATPase_Mg"/>
    <property type="match status" value="1"/>
</dbReference>
<dbReference type="FunFam" id="2.70.150.10:FF:000045">
    <property type="entry name" value="Magnesium-translocating P-type ATPase"/>
    <property type="match status" value="1"/>
</dbReference>
<evidence type="ECO:0000256" key="21">
    <source>
        <dbReference type="ARBA" id="ARBA00023295"/>
    </source>
</evidence>
<dbReference type="PANTHER" id="PTHR42861">
    <property type="entry name" value="CALCIUM-TRANSPORTING ATPASE"/>
    <property type="match status" value="1"/>
</dbReference>
<evidence type="ECO:0000256" key="11">
    <source>
        <dbReference type="ARBA" id="ARBA00022553"/>
    </source>
</evidence>
<evidence type="ECO:0000256" key="19">
    <source>
        <dbReference type="ARBA" id="ARBA00022989"/>
    </source>
</evidence>
<accession>A0A0A2VZW5</accession>
<comment type="similarity">
    <text evidence="4">Belongs to the glycosyl hydrolase 20 family.</text>
</comment>
<dbReference type="Pfam" id="PF00690">
    <property type="entry name" value="Cation_ATPase_N"/>
    <property type="match status" value="1"/>
</dbReference>
<dbReference type="InterPro" id="IPR006415">
    <property type="entry name" value="P-type_ATPase_IIIB"/>
</dbReference>
<evidence type="ECO:0000256" key="2">
    <source>
        <dbReference type="ARBA" id="ARBA00003954"/>
    </source>
</evidence>
<dbReference type="Gene3D" id="1.20.1110.10">
    <property type="entry name" value="Calcium-transporting ATPase, transmembrane domain"/>
    <property type="match status" value="1"/>
</dbReference>
<dbReference type="Gene3D" id="3.30.379.10">
    <property type="entry name" value="Chitobiase/beta-hexosaminidase domain 2-like"/>
    <property type="match status" value="1"/>
</dbReference>
<organism evidence="26 27">
    <name type="scientific">Beauveria bassiana D1-5</name>
    <dbReference type="NCBI Taxonomy" id="1245745"/>
    <lineage>
        <taxon>Eukaryota</taxon>
        <taxon>Fungi</taxon>
        <taxon>Dikarya</taxon>
        <taxon>Ascomycota</taxon>
        <taxon>Pezizomycotina</taxon>
        <taxon>Sordariomycetes</taxon>
        <taxon>Hypocreomycetidae</taxon>
        <taxon>Hypocreales</taxon>
        <taxon>Cordycipitaceae</taxon>
        <taxon>Beauveria</taxon>
    </lineage>
</organism>
<dbReference type="InterPro" id="IPR023299">
    <property type="entry name" value="ATPase_P-typ_cyto_dom_N"/>
</dbReference>
<dbReference type="NCBIfam" id="TIGR01524">
    <property type="entry name" value="ATPase-IIIB_Mg"/>
    <property type="match status" value="1"/>
</dbReference>
<dbReference type="InterPro" id="IPR006068">
    <property type="entry name" value="ATPase_P-typ_cation-transptr_C"/>
</dbReference>
<dbReference type="HOGENOM" id="CLU_242333_0_0_1"/>
<keyword evidence="14" id="KW-0547">Nucleotide-binding</keyword>
<gene>
    <name evidence="26" type="ORF">BBAD15_g707</name>
</gene>
<evidence type="ECO:0000256" key="12">
    <source>
        <dbReference type="ARBA" id="ARBA00022692"/>
    </source>
</evidence>
<dbReference type="SMART" id="SM00831">
    <property type="entry name" value="Cation_ATPase_N"/>
    <property type="match status" value="1"/>
</dbReference>
<comment type="catalytic activity">
    <reaction evidence="1">
        <text>Hydrolysis of terminal non-reducing N-acetyl-D-hexosamine residues in N-acetyl-beta-D-hexosaminides.</text>
        <dbReference type="EC" id="3.2.1.52"/>
    </reaction>
</comment>
<dbReference type="InterPro" id="IPR004014">
    <property type="entry name" value="ATPase_P-typ_cation-transptr_N"/>
</dbReference>
<evidence type="ECO:0000256" key="7">
    <source>
        <dbReference type="ARBA" id="ARBA00012786"/>
    </source>
</evidence>
<dbReference type="Pfam" id="PF00689">
    <property type="entry name" value="Cation_ATPase_C"/>
    <property type="match status" value="1"/>
</dbReference>
<dbReference type="STRING" id="1245745.A0A0A2VZW5"/>
<evidence type="ECO:0000256" key="3">
    <source>
        <dbReference type="ARBA" id="ARBA00004429"/>
    </source>
</evidence>
<keyword evidence="17" id="KW-0460">Magnesium</keyword>
<evidence type="ECO:0000256" key="8">
    <source>
        <dbReference type="ARBA" id="ARBA00013555"/>
    </source>
</evidence>